<dbReference type="Gene3D" id="4.10.240.10">
    <property type="entry name" value="Zn(2)-C6 fungal-type DNA-binding domain"/>
    <property type="match status" value="1"/>
</dbReference>
<dbReference type="InterPro" id="IPR001138">
    <property type="entry name" value="Zn2Cys6_DnaBD"/>
</dbReference>
<organism evidence="4 5">
    <name type="scientific">Plectosphaerella cucumerina</name>
    <dbReference type="NCBI Taxonomy" id="40658"/>
    <lineage>
        <taxon>Eukaryota</taxon>
        <taxon>Fungi</taxon>
        <taxon>Dikarya</taxon>
        <taxon>Ascomycota</taxon>
        <taxon>Pezizomycotina</taxon>
        <taxon>Sordariomycetes</taxon>
        <taxon>Hypocreomycetidae</taxon>
        <taxon>Glomerellales</taxon>
        <taxon>Plectosphaerellaceae</taxon>
        <taxon>Plectosphaerella</taxon>
    </lineage>
</organism>
<proteinExistence type="predicted"/>
<dbReference type="PROSITE" id="PS00463">
    <property type="entry name" value="ZN2_CY6_FUNGAL_1"/>
    <property type="match status" value="1"/>
</dbReference>
<feature type="compositionally biased region" description="Basic and acidic residues" evidence="2">
    <location>
        <begin position="14"/>
        <end position="25"/>
    </location>
</feature>
<dbReference type="Proteomes" id="UP000813385">
    <property type="component" value="Unassembled WGS sequence"/>
</dbReference>
<dbReference type="CDD" id="cd00067">
    <property type="entry name" value="GAL4"/>
    <property type="match status" value="1"/>
</dbReference>
<accession>A0A8K0TFA9</accession>
<dbReference type="PROSITE" id="PS50048">
    <property type="entry name" value="ZN2_CY6_FUNGAL_2"/>
    <property type="match status" value="1"/>
</dbReference>
<evidence type="ECO:0000256" key="1">
    <source>
        <dbReference type="ARBA" id="ARBA00023242"/>
    </source>
</evidence>
<evidence type="ECO:0000313" key="5">
    <source>
        <dbReference type="Proteomes" id="UP000813385"/>
    </source>
</evidence>
<reference evidence="4" key="1">
    <citation type="journal article" date="2021" name="Nat. Commun.">
        <title>Genetic determinants of endophytism in the Arabidopsis root mycobiome.</title>
        <authorList>
            <person name="Mesny F."/>
            <person name="Miyauchi S."/>
            <person name="Thiergart T."/>
            <person name="Pickel B."/>
            <person name="Atanasova L."/>
            <person name="Karlsson M."/>
            <person name="Huettel B."/>
            <person name="Barry K.W."/>
            <person name="Haridas S."/>
            <person name="Chen C."/>
            <person name="Bauer D."/>
            <person name="Andreopoulos W."/>
            <person name="Pangilinan J."/>
            <person name="LaButti K."/>
            <person name="Riley R."/>
            <person name="Lipzen A."/>
            <person name="Clum A."/>
            <person name="Drula E."/>
            <person name="Henrissat B."/>
            <person name="Kohler A."/>
            <person name="Grigoriev I.V."/>
            <person name="Martin F.M."/>
            <person name="Hacquard S."/>
        </authorList>
    </citation>
    <scope>NUCLEOTIDE SEQUENCE</scope>
    <source>
        <strain evidence="4">MPI-CAGE-AT-0016</strain>
    </source>
</reference>
<dbReference type="InterPro" id="IPR036864">
    <property type="entry name" value="Zn2-C6_fun-type_DNA-bd_sf"/>
</dbReference>
<keyword evidence="1" id="KW-0539">Nucleus</keyword>
<dbReference type="PANTHER" id="PTHR47256">
    <property type="entry name" value="ZN(II)2CYS6 TRANSCRIPTION FACTOR (EUROFUNG)-RELATED"/>
    <property type="match status" value="1"/>
</dbReference>
<sequence>MKPLRDILPAAHAGRSEEPVAREESESAPQSSSSSSRKRPQTRIACTPCRRRKSKCDGRRPVCTTCAAAGLQECEYDGDPDLTRAAALRKRNDELQRQIALYDQLFTVLSGRSEAESIDILRRIRRANIRTDLEELVRFINDGDLLVQLSTAGNAAEVEAGMPRAAAEALVASDEITALVDSLRTYVSQLEPSLRPSFLDAFKARMTLAMGVVGPDAPALSPAAPSSKAVSIISDSDLPSFQIRKHP</sequence>
<dbReference type="EMBL" id="JAGPXD010000004">
    <property type="protein sequence ID" value="KAH7358493.1"/>
    <property type="molecule type" value="Genomic_DNA"/>
</dbReference>
<dbReference type="SMART" id="SM00066">
    <property type="entry name" value="GAL4"/>
    <property type="match status" value="1"/>
</dbReference>
<dbReference type="SUPFAM" id="SSF57701">
    <property type="entry name" value="Zn2/Cys6 DNA-binding domain"/>
    <property type="match status" value="1"/>
</dbReference>
<gene>
    <name evidence="4" type="ORF">B0T11DRAFT_299551</name>
</gene>
<evidence type="ECO:0000256" key="2">
    <source>
        <dbReference type="SAM" id="MobiDB-lite"/>
    </source>
</evidence>
<evidence type="ECO:0000313" key="4">
    <source>
        <dbReference type="EMBL" id="KAH7358493.1"/>
    </source>
</evidence>
<comment type="caution">
    <text evidence="4">The sequence shown here is derived from an EMBL/GenBank/DDBJ whole genome shotgun (WGS) entry which is preliminary data.</text>
</comment>
<evidence type="ECO:0000259" key="3">
    <source>
        <dbReference type="PROSITE" id="PS50048"/>
    </source>
</evidence>
<dbReference type="Pfam" id="PF00172">
    <property type="entry name" value="Zn_clus"/>
    <property type="match status" value="1"/>
</dbReference>
<name>A0A8K0TFA9_9PEZI</name>
<feature type="domain" description="Zn(2)-C6 fungal-type" evidence="3">
    <location>
        <begin position="45"/>
        <end position="76"/>
    </location>
</feature>
<dbReference type="GO" id="GO:0000981">
    <property type="term" value="F:DNA-binding transcription factor activity, RNA polymerase II-specific"/>
    <property type="evidence" value="ECO:0007669"/>
    <property type="project" value="InterPro"/>
</dbReference>
<dbReference type="GO" id="GO:0008270">
    <property type="term" value="F:zinc ion binding"/>
    <property type="evidence" value="ECO:0007669"/>
    <property type="project" value="InterPro"/>
</dbReference>
<dbReference type="PANTHER" id="PTHR47256:SF1">
    <property type="entry name" value="ZN(II)2CYS6 TRANSCRIPTION FACTOR (EUROFUNG)"/>
    <property type="match status" value="1"/>
</dbReference>
<keyword evidence="5" id="KW-1185">Reference proteome</keyword>
<protein>
    <recommendedName>
        <fullName evidence="3">Zn(2)-C6 fungal-type domain-containing protein</fullName>
    </recommendedName>
</protein>
<dbReference type="AlphaFoldDB" id="A0A8K0TFA9"/>
<feature type="region of interest" description="Disordered" evidence="2">
    <location>
        <begin position="1"/>
        <end position="43"/>
    </location>
</feature>
<dbReference type="InterPro" id="IPR053187">
    <property type="entry name" value="Notoamide_regulator"/>
</dbReference>
<dbReference type="OrthoDB" id="426882at2759"/>